<evidence type="ECO:0000256" key="1">
    <source>
        <dbReference type="ARBA" id="ARBA00004141"/>
    </source>
</evidence>
<dbReference type="PANTHER" id="PTHR18945">
    <property type="entry name" value="NEUROTRANSMITTER GATED ION CHANNEL"/>
    <property type="match status" value="1"/>
</dbReference>
<evidence type="ECO:0000256" key="4">
    <source>
        <dbReference type="ARBA" id="ARBA00023136"/>
    </source>
</evidence>
<feature type="transmembrane region" description="Helical" evidence="5">
    <location>
        <begin position="303"/>
        <end position="325"/>
    </location>
</feature>
<keyword evidence="4 5" id="KW-0472">Membrane</keyword>
<dbReference type="Gene3D" id="2.70.170.10">
    <property type="entry name" value="Neurotransmitter-gated ion-channel ligand-binding domain"/>
    <property type="match status" value="1"/>
</dbReference>
<name>R4JLP3_PANJP</name>
<feature type="transmembrane region" description="Helical" evidence="5">
    <location>
        <begin position="397"/>
        <end position="421"/>
    </location>
</feature>
<keyword evidence="3 5" id="KW-1133">Transmembrane helix</keyword>
<evidence type="ECO:0000256" key="6">
    <source>
        <dbReference type="SAM" id="SignalP"/>
    </source>
</evidence>
<evidence type="ECO:0000256" key="3">
    <source>
        <dbReference type="ARBA" id="ARBA00022989"/>
    </source>
</evidence>
<feature type="domain" description="Neurotransmitter-gated ion-channel ligand-binding" evidence="7">
    <location>
        <begin position="28"/>
        <end position="239"/>
    </location>
</feature>
<keyword evidence="8" id="KW-0675">Receptor</keyword>
<proteinExistence type="evidence at transcript level"/>
<keyword evidence="2 5" id="KW-0812">Transmembrane</keyword>
<dbReference type="InterPro" id="IPR038050">
    <property type="entry name" value="Neuro_actylchol_rec"/>
</dbReference>
<dbReference type="Pfam" id="PF02931">
    <property type="entry name" value="Neur_chan_LBD"/>
    <property type="match status" value="1"/>
</dbReference>
<feature type="transmembrane region" description="Helical" evidence="5">
    <location>
        <begin position="272"/>
        <end position="291"/>
    </location>
</feature>
<dbReference type="GO" id="GO:0016020">
    <property type="term" value="C:membrane"/>
    <property type="evidence" value="ECO:0007669"/>
    <property type="project" value="UniProtKB-SubCell"/>
</dbReference>
<dbReference type="EMBL" id="KC153235">
    <property type="protein sequence ID" value="AGK89909.1"/>
    <property type="molecule type" value="mRNA"/>
</dbReference>
<dbReference type="GO" id="GO:0004888">
    <property type="term" value="F:transmembrane signaling receptor activity"/>
    <property type="evidence" value="ECO:0007669"/>
    <property type="project" value="InterPro"/>
</dbReference>
<evidence type="ECO:0000259" key="7">
    <source>
        <dbReference type="Pfam" id="PF02931"/>
    </source>
</evidence>
<comment type="subcellular location">
    <subcellularLocation>
        <location evidence="1">Membrane</location>
        <topology evidence="1">Multi-pass membrane protein</topology>
    </subcellularLocation>
</comment>
<accession>R4JLP3</accession>
<dbReference type="SUPFAM" id="SSF90112">
    <property type="entry name" value="Neurotransmitter-gated ion-channel transmembrane pore"/>
    <property type="match status" value="1"/>
</dbReference>
<dbReference type="InterPro" id="IPR036719">
    <property type="entry name" value="Neuro-gated_channel_TM_sf"/>
</dbReference>
<feature type="signal peptide" evidence="6">
    <location>
        <begin position="1"/>
        <end position="19"/>
    </location>
</feature>
<dbReference type="Gene3D" id="1.20.58.390">
    <property type="entry name" value="Neurotransmitter-gated ion-channel transmembrane domain"/>
    <property type="match status" value="1"/>
</dbReference>
<organism evidence="8">
    <name type="scientific">Pandalus japonicus</name>
    <name type="common">Morotoge shrimp</name>
    <name type="synonym">Pandalopsis dispar var. japonica</name>
    <dbReference type="NCBI Taxonomy" id="666362"/>
    <lineage>
        <taxon>Eukaryota</taxon>
        <taxon>Metazoa</taxon>
        <taxon>Ecdysozoa</taxon>
        <taxon>Arthropoda</taxon>
        <taxon>Crustacea</taxon>
        <taxon>Multicrustacea</taxon>
        <taxon>Malacostraca</taxon>
        <taxon>Eumalacostraca</taxon>
        <taxon>Eucarida</taxon>
        <taxon>Decapoda</taxon>
        <taxon>Pleocyemata</taxon>
        <taxon>Caridea</taxon>
        <taxon>Pandaloidea</taxon>
        <taxon>Pandalidae</taxon>
        <taxon>Pandalus</taxon>
    </lineage>
</organism>
<evidence type="ECO:0000313" key="8">
    <source>
        <dbReference type="EMBL" id="AGK89909.1"/>
    </source>
</evidence>
<keyword evidence="6" id="KW-0732">Signal</keyword>
<feature type="chain" id="PRO_5004367284" evidence="6">
    <location>
        <begin position="20"/>
        <end position="427"/>
    </location>
</feature>
<dbReference type="InterPro" id="IPR006201">
    <property type="entry name" value="Neur_channel"/>
</dbReference>
<protein>
    <submittedName>
        <fullName evidence="8">Nicotinic acetylcholine receptor subunit alpha 10</fullName>
    </submittedName>
</protein>
<dbReference type="SUPFAM" id="SSF63712">
    <property type="entry name" value="Nicotinic receptor ligand binding domain-like"/>
    <property type="match status" value="1"/>
</dbReference>
<dbReference type="AlphaFoldDB" id="R4JLP3"/>
<dbReference type="CDD" id="cd18989">
    <property type="entry name" value="LGIC_ECD_cation"/>
    <property type="match status" value="1"/>
</dbReference>
<dbReference type="PRINTS" id="PR00252">
    <property type="entry name" value="NRIONCHANNEL"/>
</dbReference>
<sequence length="427" mass="47596">MGKLFLMISILALTEYATGDSSAKGRAEETLRKNLLESYDKSARPSGKTVINISSISILNFELHETDHSVDLHTFFAYTWMDTRLKWNTEVNMNLGQIGMDPDTVWKPDLTVYNAAAGQKTLIQSQLPLLLFADGKVLFIPAYHFHFSCVMDLTYWPHDTHNCSLKLGSWIHDGHLFDMSVDGFSITMEIPSTTMADGRNLTRTEWNIVETKAVREEKFYPCCEGPYVDVLITLLVTRNAPAYAWTVKMPAACLSILTLVMFLLPPGAGEKIIFGGLCLVLDLLYIDYTSYAINHAPSHTPLIVQLVCQQIVLVMVSVIVCAIVVRMARDPHSSGLPPMIKGPVTGLSNMLCLGNYANLASGSYSTFARTIKSDEVELGDECNGDIRKREQNDSNEWLILAAVIDRLFFILYSAICIISLIRFSSVL</sequence>
<dbReference type="InterPro" id="IPR006202">
    <property type="entry name" value="Neur_chan_lig-bd"/>
</dbReference>
<dbReference type="GO" id="GO:0005230">
    <property type="term" value="F:extracellular ligand-gated monoatomic ion channel activity"/>
    <property type="evidence" value="ECO:0007669"/>
    <property type="project" value="InterPro"/>
</dbReference>
<evidence type="ECO:0000256" key="2">
    <source>
        <dbReference type="ARBA" id="ARBA00022692"/>
    </source>
</evidence>
<reference evidence="8" key="1">
    <citation type="submission" date="2012-11" db="EMBL/GenBank/DDBJ databases">
        <title>Cloning and expression study of the five Pandalopsis japonica (the Morotoge shrimp) nicotinic acetylcholine receptor subunits.</title>
        <authorList>
            <person name="Kim G.R."/>
            <person name="Kim H.-W."/>
        </authorList>
    </citation>
    <scope>NUCLEOTIDE SEQUENCE</scope>
</reference>
<feature type="transmembrane region" description="Helical" evidence="5">
    <location>
        <begin position="242"/>
        <end position="265"/>
    </location>
</feature>
<evidence type="ECO:0000256" key="5">
    <source>
        <dbReference type="SAM" id="Phobius"/>
    </source>
</evidence>
<dbReference type="InterPro" id="IPR036734">
    <property type="entry name" value="Neur_chan_lig-bd_sf"/>
</dbReference>